<comment type="subcellular location">
    <subcellularLocation>
        <location evidence="1">Cytoplasm</location>
        <location evidence="1">Cytoskeleton</location>
        <location evidence="1">Microtubule organizing center</location>
    </subcellularLocation>
</comment>
<evidence type="ECO:0000256" key="2">
    <source>
        <dbReference type="ARBA" id="ARBA00022490"/>
    </source>
</evidence>
<feature type="compositionally biased region" description="Polar residues" evidence="7">
    <location>
        <begin position="2385"/>
        <end position="2414"/>
    </location>
</feature>
<dbReference type="OrthoDB" id="2020852at2759"/>
<organism evidence="9 10">
    <name type="scientific">Rhynchophorus ferrugineus</name>
    <name type="common">Red palm weevil</name>
    <name type="synonym">Curculio ferrugineus</name>
    <dbReference type="NCBI Taxonomy" id="354439"/>
    <lineage>
        <taxon>Eukaryota</taxon>
        <taxon>Metazoa</taxon>
        <taxon>Ecdysozoa</taxon>
        <taxon>Arthropoda</taxon>
        <taxon>Hexapoda</taxon>
        <taxon>Insecta</taxon>
        <taxon>Pterygota</taxon>
        <taxon>Neoptera</taxon>
        <taxon>Endopterygota</taxon>
        <taxon>Coleoptera</taxon>
        <taxon>Polyphaga</taxon>
        <taxon>Cucujiformia</taxon>
        <taxon>Curculionidae</taxon>
        <taxon>Dryophthorinae</taxon>
        <taxon>Rhynchophorus</taxon>
    </lineage>
</organism>
<proteinExistence type="predicted"/>
<keyword evidence="3" id="KW-0597">Phosphoprotein</keyword>
<evidence type="ECO:0000259" key="8">
    <source>
        <dbReference type="Pfam" id="PF10495"/>
    </source>
</evidence>
<protein>
    <recommendedName>
        <fullName evidence="8">Pericentrin/AKAP-450 centrosomal targeting domain-containing protein</fullName>
    </recommendedName>
</protein>
<comment type="caution">
    <text evidence="9">The sequence shown here is derived from an EMBL/GenBank/DDBJ whole genome shotgun (WGS) entry which is preliminary data.</text>
</comment>
<accession>A0A834I0Y9</accession>
<gene>
    <name evidence="9" type="ORF">GWI33_016361</name>
</gene>
<evidence type="ECO:0000256" key="7">
    <source>
        <dbReference type="SAM" id="MobiDB-lite"/>
    </source>
</evidence>
<evidence type="ECO:0000256" key="5">
    <source>
        <dbReference type="ARBA" id="ARBA00023212"/>
    </source>
</evidence>
<keyword evidence="2" id="KW-0963">Cytoplasm</keyword>
<feature type="coiled-coil region" evidence="6">
    <location>
        <begin position="952"/>
        <end position="1135"/>
    </location>
</feature>
<feature type="coiled-coil region" evidence="6">
    <location>
        <begin position="1519"/>
        <end position="1853"/>
    </location>
</feature>
<sequence length="2488" mass="288009">MEESEEGNLDESNKTDKLTDNYTEADQKSITLTKKTDIDEEPTYDSISEHIASSQSIENDRSLQEIEISNQPSALAQTSVDAKVQQDSDENNLMSNLTDTGNDFLDDMGLDQVVNIDNSEPKNSKSILEELLVHSHLESDAEHSKEESFNMFADVDFSDKSIMNLSDKGTDFKDKNIELEVAQDKTTNNVTVDVEKRMKQLEEIVAVKESTINALTQELDSFREMSNPTYTSSMISATEYKQLQEEYHSKLLECNSAIIYKNDLIQQLSESLDQSVFERKELLAQVENFKDEIAQLQIKLQETSIMVKEHQCTPVKSPLESIAQRNNKLEAEVEEQTKLCDINEVIKLKNENLNLTEKLKNDRECYEKEIIRLKDLLESVKCGSTELMELRSELEKKHAKEVEELRTYFEKKCAELEKNYSEEIFSQQSRKMSDSSSDVELSNEFLLSNHPGPGGDHNKIMKSKEDVDKLKDNLTNFLDKISKHSLESLTPKALNKIELEVKNELNILFRLGEKLEIKAIENKYLEEISNLKFQLEESRKDHGNISISSVIQEVGSSGDFEINEVIESYERRLQEQVNLAKIDIINELVEQIQRLVSNSTEEEEWPSELLQLRDKFVEKYETEIENLKIEHENEIVKLKEEHLKILNGALERARRRSLRDEEGKSETDLIRERDNLKKQVISLRNLLSELLSYFTQAEDALNNTLVDELLRQGDKNLEDEVNLDTSSATTNSSKILDSLTHITRVHLTPNFSELINMIEHQSQNSDTSIDISVDLKNELGMCLEKLRQDANTILTLTNNLPKVQNENASPGGGVEDKLNSLSKNLLQETQQKERLKQELCDSNEIISSLEKHKDILESRVDELLEKINVLESELKQTKYKIAELIENGRKEVVSEGYGEGGQPPLPDLDDAMRTLANLQEKARTMLTQTTSSTDPNVLQLIEELCRVGEKIKQEATKEKNEMLQQIDAADKKYRTTQKFLEEQAMEREQERDEAQKKINELSGQLKERDRDRANCLMMSSENHKRCGCRSLDVGAYQKVEQLERQINELTQQFHDERKRYKELEDERAETLEKIRILREIIQDLEQQNEEKDRKINEHLRSIEKLEYIQGLRRHVEELEQEIQKLQIGAELAGTEGAAQQIRIQLFELEVSLDKKTRELELLHSTGTNSCSSPSEDMSVRDLVRPQTPNSSVLDECDVPLQQLARLREKLLKHTRAEDAAMKRIRDLEMQLCSMKGDVEEAQNEKDYMKRQIQEQLVLISDLQIRLDHQRIKAEHIEKQTNTSLESKIYDLQNEIVALQETIKLKDKTINHQEQVIREAQERVQDLENDIATTKDDDIIIAMQKELESIRQENAQMKDRLSTENHILPNLVENIISDKNADIEKLRGKLTETEKQLNSYTSLNLDKNDLKTLKNLKDTGGSIEQLISILDLSQPADQIRRMEVSRQDSLSGLNHVSLKRSANDTELLCSSSEPEISYIEKVGPSNLHYTISTALGKPNSTELGHKTCERKVHFEDTIHIDELAKKINYLERQIDEKNSLIGEYETKIRVFNDLEDKISTLQQRLDETELALSTATKTFEREQEEAKERETTLGVELAARKLKLSEIEKEVQTLRDDSNRKDELYLNLAREKKNVEQELSQLKEESAELLRQDLEEKCNIIEQLQNERTALLEDMKKIENNVRVSRGQMDSLISKTNQLKEAKQHLEDKMNQVDEENSKLQKEIENKNLTIENALMEAKNWKELLDRKEKESVNLTEELNNKEKTIKELNEAIAKKDALVLDKDCDIEIMSEDMKYYQNQMTELENKIKLLENSGSKKQLDEEKIKSAELAKEINHLQDLVREKERVIAQMTEDHSQVHSNLKIIDNKIKETGNIFDLSGRLKKEQKKTAELLEEVHGLKARLLNYEIAESAPVEEITGQLKKELECAAQIDYNIINAVSDQSLSSISEGHDIEAYKKSLSRQKAHNKQILREKDELERQKAALEQTSNVLQQKLNELQVVLEKEKVFTKQTQIEDAKLLEQLRIKLDSVLDIKEELEKVLEDEKHCRRSLEIQLEELKKTGSTSSESTKYKQPPTMELLELNRIQKELEHVSEEKTQLTAQIKTLQQENNQLENNVKYTKEMLVLQEERNRTQDEKFRILSEREKSLTDDLLRKKIELEVKGREIEEKKVKMDELEQEKNLLKKQKADLMQALRSQTSMIPTLETNIPDTLQSVIKELTEINNENKRRIERIESEKRALEFQLRTELSNNVKNNMPFPDLVARCDYLFSKALKLESIRKALIWQKRYLVDFLKSHQQHCLIEVLPNQPHENHCLRNRHTPLEHFRSAVYAVIAIERMKYLVQRWHSGVRKSERINARHYERSKQKYLSESLASAANFQVGQPVSNQNFSHRANRPNNHFNQDVITSDESRTTSPPRLISPSRDTPWSGSTPPSKENLSTAIFRIGSNVINRDDITPLKAPQLLAQFQERFDQIQEKLGVPFSEDNLVN</sequence>
<feature type="compositionally biased region" description="Polar residues" evidence="7">
    <location>
        <begin position="2421"/>
        <end position="2437"/>
    </location>
</feature>
<evidence type="ECO:0000256" key="6">
    <source>
        <dbReference type="SAM" id="Coils"/>
    </source>
</evidence>
<dbReference type="GO" id="GO:0005815">
    <property type="term" value="C:microtubule organizing center"/>
    <property type="evidence" value="ECO:0007669"/>
    <property type="project" value="UniProtKB-SubCell"/>
</dbReference>
<dbReference type="PANTHER" id="PTHR23159:SF60">
    <property type="entry name" value="SPINDLE ASSEMBLY ABNORMAL PROTEIN 4"/>
    <property type="match status" value="1"/>
</dbReference>
<dbReference type="InterPro" id="IPR019528">
    <property type="entry name" value="PACT_domain"/>
</dbReference>
<feature type="region of interest" description="Disordered" evidence="7">
    <location>
        <begin position="1"/>
        <end position="46"/>
    </location>
</feature>
<dbReference type="GO" id="GO:0005737">
    <property type="term" value="C:cytoplasm"/>
    <property type="evidence" value="ECO:0007669"/>
    <property type="project" value="UniProtKB-ARBA"/>
</dbReference>
<keyword evidence="4 6" id="KW-0175">Coiled coil</keyword>
<evidence type="ECO:0000256" key="1">
    <source>
        <dbReference type="ARBA" id="ARBA00004267"/>
    </source>
</evidence>
<feature type="coiled-coil region" evidence="6">
    <location>
        <begin position="1238"/>
        <end position="1402"/>
    </location>
</feature>
<evidence type="ECO:0000256" key="3">
    <source>
        <dbReference type="ARBA" id="ARBA00022553"/>
    </source>
</evidence>
<dbReference type="Pfam" id="PF10495">
    <property type="entry name" value="PACT_coil_coil"/>
    <property type="match status" value="1"/>
</dbReference>
<feature type="coiled-coil region" evidence="6">
    <location>
        <begin position="617"/>
        <end position="656"/>
    </location>
</feature>
<keyword evidence="5" id="KW-0206">Cytoskeleton</keyword>
<feature type="domain" description="Pericentrin/AKAP-450 centrosomal targeting" evidence="8">
    <location>
        <begin position="2275"/>
        <end position="2344"/>
    </location>
</feature>
<evidence type="ECO:0000313" key="10">
    <source>
        <dbReference type="Proteomes" id="UP000625711"/>
    </source>
</evidence>
<keyword evidence="10" id="KW-1185">Reference proteome</keyword>
<evidence type="ECO:0000256" key="4">
    <source>
        <dbReference type="ARBA" id="ARBA00023054"/>
    </source>
</evidence>
<dbReference type="PANTHER" id="PTHR23159">
    <property type="entry name" value="CENTROSOMAL PROTEIN 2"/>
    <property type="match status" value="1"/>
</dbReference>
<dbReference type="Proteomes" id="UP000625711">
    <property type="component" value="Unassembled WGS sequence"/>
</dbReference>
<evidence type="ECO:0000313" key="9">
    <source>
        <dbReference type="EMBL" id="KAF7270693.1"/>
    </source>
</evidence>
<feature type="coiled-coil region" evidence="6">
    <location>
        <begin position="279"/>
        <end position="419"/>
    </location>
</feature>
<dbReference type="EMBL" id="JAACXV010014070">
    <property type="protein sequence ID" value="KAF7270693.1"/>
    <property type="molecule type" value="Genomic_DNA"/>
</dbReference>
<reference evidence="9" key="1">
    <citation type="submission" date="2020-08" db="EMBL/GenBank/DDBJ databases">
        <title>Genome sequencing and assembly of the red palm weevil Rhynchophorus ferrugineus.</title>
        <authorList>
            <person name="Dias G.B."/>
            <person name="Bergman C.M."/>
            <person name="Manee M."/>
        </authorList>
    </citation>
    <scope>NUCLEOTIDE SEQUENCE</scope>
    <source>
        <strain evidence="9">AA-2017</strain>
        <tissue evidence="9">Whole larva</tissue>
    </source>
</reference>
<name>A0A834I0Y9_RHYFE</name>
<feature type="region of interest" description="Disordered" evidence="7">
    <location>
        <begin position="2385"/>
        <end position="2437"/>
    </location>
</feature>
<feature type="compositionally biased region" description="Polar residues" evidence="7">
    <location>
        <begin position="20"/>
        <end position="33"/>
    </location>
</feature>
<feature type="coiled-coil region" evidence="6">
    <location>
        <begin position="818"/>
        <end position="928"/>
    </location>
</feature>
<feature type="coiled-coil region" evidence="6">
    <location>
        <begin position="1959"/>
        <end position="2249"/>
    </location>
</feature>